<evidence type="ECO:0000256" key="3">
    <source>
        <dbReference type="SAM" id="MobiDB-lite"/>
    </source>
</evidence>
<keyword evidence="1 5" id="KW-0808">Transferase</keyword>
<evidence type="ECO:0000256" key="2">
    <source>
        <dbReference type="ARBA" id="ARBA00023315"/>
    </source>
</evidence>
<organism evidence="5 6">
    <name type="scientific">Ensifer adhaerens</name>
    <name type="common">Sinorhizobium morelense</name>
    <dbReference type="NCBI Taxonomy" id="106592"/>
    <lineage>
        <taxon>Bacteria</taxon>
        <taxon>Pseudomonadati</taxon>
        <taxon>Pseudomonadota</taxon>
        <taxon>Alphaproteobacteria</taxon>
        <taxon>Hyphomicrobiales</taxon>
        <taxon>Rhizobiaceae</taxon>
        <taxon>Sinorhizobium/Ensifer group</taxon>
        <taxon>Ensifer</taxon>
    </lineage>
</organism>
<dbReference type="AlphaFoldDB" id="A0A0L8BT61"/>
<dbReference type="PATRIC" id="fig|106592.7.peg.7573"/>
<keyword evidence="2" id="KW-0012">Acyltransferase</keyword>
<dbReference type="InterPro" id="IPR056935">
    <property type="entry name" value="Rv0428c-like_C"/>
</dbReference>
<gene>
    <name evidence="5" type="ORF">AC244_16285</name>
</gene>
<feature type="domain" description="N-acetyltransferase" evidence="4">
    <location>
        <begin position="141"/>
        <end position="272"/>
    </location>
</feature>
<dbReference type="PANTHER" id="PTHR43420:SF12">
    <property type="entry name" value="N-ACETYLTRANSFERASE DOMAIN-CONTAINING PROTEIN"/>
    <property type="match status" value="1"/>
</dbReference>
<sequence>MTSNETQPSAGDAAAEGKDKRMVDLPSVRRLEAVGFRAWPAASVHYDGSWLIRLNAGHDSKRLNSVNPLDPSDYRDIPVRLEKAARRFADYGRPLTVRQTPLTPPQLIAHMDAEGWTAFSHSIVMMADIAERDFGDGIDHLPIKDVGRFVDARIRIGREDPKTKAALAEIINSIKPESGLFLFEDVESGPTAVSLVVQDNDLAGIMLFAVDEHFRRQGVGKALLDVSLRWARLRGAKKAWLQVESANEAALALYRGAGFSDVYTYLYRTPKA</sequence>
<dbReference type="SUPFAM" id="SSF55729">
    <property type="entry name" value="Acyl-CoA N-acyltransferases (Nat)"/>
    <property type="match status" value="1"/>
</dbReference>
<dbReference type="CDD" id="cd04301">
    <property type="entry name" value="NAT_SF"/>
    <property type="match status" value="1"/>
</dbReference>
<dbReference type="Gene3D" id="3.40.630.30">
    <property type="match status" value="1"/>
</dbReference>
<proteinExistence type="predicted"/>
<protein>
    <submittedName>
        <fullName evidence="5">GCN5 family acetyltransferase</fullName>
    </submittedName>
</protein>
<name>A0A0L8BT61_ENSAD</name>
<accession>A0A0L8BT61</accession>
<evidence type="ECO:0000256" key="1">
    <source>
        <dbReference type="ARBA" id="ARBA00022679"/>
    </source>
</evidence>
<dbReference type="RefSeq" id="WP_053249844.1">
    <property type="nucleotide sequence ID" value="NZ_LGAP01000009.1"/>
</dbReference>
<feature type="region of interest" description="Disordered" evidence="3">
    <location>
        <begin position="1"/>
        <end position="21"/>
    </location>
</feature>
<evidence type="ECO:0000313" key="6">
    <source>
        <dbReference type="Proteomes" id="UP000037425"/>
    </source>
</evidence>
<reference evidence="6" key="1">
    <citation type="submission" date="2015-07" db="EMBL/GenBank/DDBJ databases">
        <title>Whole genome sequence of an Ensifer adhaerens strain isolated from a cave pool in the Wind Cave National Park.</title>
        <authorList>
            <person name="Eng W.W.H."/>
            <person name="Gan H.M."/>
            <person name="Barton H.A."/>
            <person name="Savka M.A."/>
        </authorList>
    </citation>
    <scope>NUCLEOTIDE SEQUENCE [LARGE SCALE GENOMIC DNA]</scope>
    <source>
        <strain evidence="6">SD006</strain>
    </source>
</reference>
<evidence type="ECO:0000259" key="4">
    <source>
        <dbReference type="PROSITE" id="PS51186"/>
    </source>
</evidence>
<evidence type="ECO:0000313" key="5">
    <source>
        <dbReference type="EMBL" id="KOF17916.1"/>
    </source>
</evidence>
<dbReference type="GO" id="GO:0016747">
    <property type="term" value="F:acyltransferase activity, transferring groups other than amino-acyl groups"/>
    <property type="evidence" value="ECO:0007669"/>
    <property type="project" value="InterPro"/>
</dbReference>
<dbReference type="PANTHER" id="PTHR43420">
    <property type="entry name" value="ACETYLTRANSFERASE"/>
    <property type="match status" value="1"/>
</dbReference>
<dbReference type="InterPro" id="IPR050680">
    <property type="entry name" value="YpeA/RimI_acetyltransf"/>
</dbReference>
<dbReference type="InterPro" id="IPR000182">
    <property type="entry name" value="GNAT_dom"/>
</dbReference>
<dbReference type="InterPro" id="IPR016181">
    <property type="entry name" value="Acyl_CoA_acyltransferase"/>
</dbReference>
<dbReference type="EMBL" id="LGAP01000009">
    <property type="protein sequence ID" value="KOF17916.1"/>
    <property type="molecule type" value="Genomic_DNA"/>
</dbReference>
<dbReference type="OrthoDB" id="9775595at2"/>
<dbReference type="Pfam" id="PF24553">
    <property type="entry name" value="Rv0428c_C"/>
    <property type="match status" value="1"/>
</dbReference>
<comment type="caution">
    <text evidence="5">The sequence shown here is derived from an EMBL/GenBank/DDBJ whole genome shotgun (WGS) entry which is preliminary data.</text>
</comment>
<dbReference type="Proteomes" id="UP000037425">
    <property type="component" value="Unassembled WGS sequence"/>
</dbReference>
<dbReference type="PROSITE" id="PS51186">
    <property type="entry name" value="GNAT"/>
    <property type="match status" value="1"/>
</dbReference>